<gene>
    <name evidence="8" type="ORF">GND98_014675</name>
</gene>
<evidence type="ECO:0000313" key="9">
    <source>
        <dbReference type="Proteomes" id="UP000474042"/>
    </source>
</evidence>
<proteinExistence type="inferred from homology"/>
<keyword evidence="7" id="KW-0472">Membrane</keyword>
<dbReference type="Proteomes" id="UP000474042">
    <property type="component" value="Unassembled WGS sequence"/>
</dbReference>
<comment type="caution">
    <text evidence="8">The sequence shown here is derived from an EMBL/GenBank/DDBJ whole genome shotgun (WGS) entry which is preliminary data.</text>
</comment>
<dbReference type="Pfam" id="PF00005">
    <property type="entry name" value="ABC_tran"/>
    <property type="match status" value="1"/>
</dbReference>
<dbReference type="InterPro" id="IPR003439">
    <property type="entry name" value="ABC_transporter-like_ATP-bd"/>
</dbReference>
<organism evidence="8 9">
    <name type="scientific">Clostridium butyricum</name>
    <dbReference type="NCBI Taxonomy" id="1492"/>
    <lineage>
        <taxon>Bacteria</taxon>
        <taxon>Bacillati</taxon>
        <taxon>Bacillota</taxon>
        <taxon>Clostridia</taxon>
        <taxon>Eubacteriales</taxon>
        <taxon>Clostridiaceae</taxon>
        <taxon>Clostridium</taxon>
    </lineage>
</organism>
<keyword evidence="6 8" id="KW-0067">ATP-binding</keyword>
<evidence type="ECO:0000256" key="2">
    <source>
        <dbReference type="ARBA" id="ARBA00005417"/>
    </source>
</evidence>
<evidence type="ECO:0000256" key="3">
    <source>
        <dbReference type="ARBA" id="ARBA00022448"/>
    </source>
</evidence>
<dbReference type="RefSeq" id="WP_024040069.1">
    <property type="nucleotide sequence ID" value="NZ_BTGE01000021.1"/>
</dbReference>
<dbReference type="InterPro" id="IPR017871">
    <property type="entry name" value="ABC_transporter-like_CS"/>
</dbReference>
<reference evidence="8 9" key="1">
    <citation type="submission" date="2020-01" db="EMBL/GenBank/DDBJ databases">
        <title>Genome sequence of a 1,3-propanediol producer, Clostridium butyricum S3.</title>
        <authorList>
            <person name="Zhou J."/>
        </authorList>
    </citation>
    <scope>NUCLEOTIDE SEQUENCE [LARGE SCALE GENOMIC DNA]</scope>
    <source>
        <strain evidence="8 9">S3</strain>
    </source>
</reference>
<evidence type="ECO:0000256" key="1">
    <source>
        <dbReference type="ARBA" id="ARBA00004202"/>
    </source>
</evidence>
<dbReference type="Gene3D" id="3.40.50.300">
    <property type="entry name" value="P-loop containing nucleotide triphosphate hydrolases"/>
    <property type="match status" value="1"/>
</dbReference>
<dbReference type="InterPro" id="IPR013563">
    <property type="entry name" value="Oligopep_ABC_C"/>
</dbReference>
<dbReference type="Pfam" id="PF08352">
    <property type="entry name" value="oligo_HPY"/>
    <property type="match status" value="1"/>
</dbReference>
<accession>A0A6L9ES04</accession>
<dbReference type="EMBL" id="WOFV02000055">
    <property type="protein sequence ID" value="NAS19081.1"/>
    <property type="molecule type" value="Genomic_DNA"/>
</dbReference>
<dbReference type="InterPro" id="IPR027417">
    <property type="entry name" value="P-loop_NTPase"/>
</dbReference>
<dbReference type="OrthoDB" id="9806285at2"/>
<comment type="subcellular location">
    <subcellularLocation>
        <location evidence="1">Cell membrane</location>
        <topology evidence="1">Peripheral membrane protein</topology>
    </subcellularLocation>
</comment>
<dbReference type="AlphaFoldDB" id="A0A6L9ES04"/>
<evidence type="ECO:0000256" key="4">
    <source>
        <dbReference type="ARBA" id="ARBA00022475"/>
    </source>
</evidence>
<dbReference type="InterPro" id="IPR003593">
    <property type="entry name" value="AAA+_ATPase"/>
</dbReference>
<comment type="similarity">
    <text evidence="2">Belongs to the ABC transporter superfamily.</text>
</comment>
<dbReference type="GO" id="GO:0005524">
    <property type="term" value="F:ATP binding"/>
    <property type="evidence" value="ECO:0007669"/>
    <property type="project" value="UniProtKB-KW"/>
</dbReference>
<dbReference type="PROSITE" id="PS00211">
    <property type="entry name" value="ABC_TRANSPORTER_1"/>
    <property type="match status" value="1"/>
</dbReference>
<keyword evidence="5" id="KW-0547">Nucleotide-binding</keyword>
<dbReference type="NCBIfam" id="TIGR01727">
    <property type="entry name" value="oligo_HPY"/>
    <property type="match status" value="1"/>
</dbReference>
<evidence type="ECO:0000256" key="5">
    <source>
        <dbReference type="ARBA" id="ARBA00022741"/>
    </source>
</evidence>
<evidence type="ECO:0000256" key="7">
    <source>
        <dbReference type="ARBA" id="ARBA00023136"/>
    </source>
</evidence>
<dbReference type="KEGG" id="cbut:ATN24_16280"/>
<keyword evidence="4" id="KW-1003">Cell membrane</keyword>
<dbReference type="PANTHER" id="PTHR43297:SF2">
    <property type="entry name" value="DIPEPTIDE TRANSPORT ATP-BINDING PROTEIN DPPD"/>
    <property type="match status" value="1"/>
</dbReference>
<dbReference type="PANTHER" id="PTHR43297">
    <property type="entry name" value="OLIGOPEPTIDE TRANSPORT ATP-BINDING PROTEIN APPD"/>
    <property type="match status" value="1"/>
</dbReference>
<dbReference type="CDD" id="cd03257">
    <property type="entry name" value="ABC_NikE_OppD_transporters"/>
    <property type="match status" value="1"/>
</dbReference>
<evidence type="ECO:0000313" key="8">
    <source>
        <dbReference type="EMBL" id="NAS19081.1"/>
    </source>
</evidence>
<dbReference type="SUPFAM" id="SSF52540">
    <property type="entry name" value="P-loop containing nucleoside triphosphate hydrolases"/>
    <property type="match status" value="1"/>
</dbReference>
<dbReference type="FunFam" id="3.40.50.300:FF:000016">
    <property type="entry name" value="Oligopeptide ABC transporter ATP-binding component"/>
    <property type="match status" value="1"/>
</dbReference>
<dbReference type="PROSITE" id="PS50893">
    <property type="entry name" value="ABC_TRANSPORTER_2"/>
    <property type="match status" value="1"/>
</dbReference>
<dbReference type="GO" id="GO:0005886">
    <property type="term" value="C:plasma membrane"/>
    <property type="evidence" value="ECO:0007669"/>
    <property type="project" value="UniProtKB-SubCell"/>
</dbReference>
<dbReference type="InterPro" id="IPR050388">
    <property type="entry name" value="ABC_Ni/Peptide_Import"/>
</dbReference>
<keyword evidence="3" id="KW-0813">Transport</keyword>
<dbReference type="SMART" id="SM00382">
    <property type="entry name" value="AAA"/>
    <property type="match status" value="1"/>
</dbReference>
<name>A0A6L9ES04_CLOBU</name>
<sequence length="331" mass="36818">MLLEVKNLATQFITKKGCVSAVNGVNFNIDKGEIIAVVGESGSGKSVTSLSIMRLLSKSSKIKITGDINFKGENLLNKSEKDMQEIRGKHISMIFQEPMTSLNPVYTIGKQICETIIKHEHLNKKEARNKAIEMLKLVGIPSPEKRIDNYPHQLSGGMRQRVMIAMALSCNPELLIADEPTTALDVTIQAQILDLILDLKNKLNTSVLLITHDLGVVAEVADKVVVMYCGQVVEKASVHDIFNDPKHPYTKGLLNSIPKIDEDTDRLFIIEGSVPSPLDLPKGCNFSERCPYCTEKCLEKEPSLISLHNREVNCFLYEENNLENANLMEAE</sequence>
<evidence type="ECO:0000256" key="6">
    <source>
        <dbReference type="ARBA" id="ARBA00022840"/>
    </source>
</evidence>
<protein>
    <submittedName>
        <fullName evidence="8">ATP-binding cassette domain-containing protein</fullName>
    </submittedName>
</protein>
<dbReference type="GO" id="GO:0016887">
    <property type="term" value="F:ATP hydrolysis activity"/>
    <property type="evidence" value="ECO:0007669"/>
    <property type="project" value="InterPro"/>
</dbReference>
<dbReference type="GO" id="GO:0015833">
    <property type="term" value="P:peptide transport"/>
    <property type="evidence" value="ECO:0007669"/>
    <property type="project" value="InterPro"/>
</dbReference>